<gene>
    <name evidence="7" type="ORF">ACFS5M_00645</name>
</gene>
<dbReference type="Gene3D" id="1.10.3730.20">
    <property type="match status" value="2"/>
</dbReference>
<dbReference type="EMBL" id="JBHUOV010000001">
    <property type="protein sequence ID" value="MFD2822157.1"/>
    <property type="molecule type" value="Genomic_DNA"/>
</dbReference>
<feature type="transmembrane region" description="Helical" evidence="5">
    <location>
        <begin position="255"/>
        <end position="272"/>
    </location>
</feature>
<dbReference type="SUPFAM" id="SSF103481">
    <property type="entry name" value="Multidrug resistance efflux transporter EmrE"/>
    <property type="match status" value="2"/>
</dbReference>
<evidence type="ECO:0000256" key="2">
    <source>
        <dbReference type="ARBA" id="ARBA00022692"/>
    </source>
</evidence>
<keyword evidence="2 5" id="KW-0812">Transmembrane</keyword>
<evidence type="ECO:0000256" key="3">
    <source>
        <dbReference type="ARBA" id="ARBA00022989"/>
    </source>
</evidence>
<feature type="transmembrane region" description="Helical" evidence="5">
    <location>
        <begin position="117"/>
        <end position="135"/>
    </location>
</feature>
<feature type="transmembrane region" description="Helical" evidence="5">
    <location>
        <begin position="141"/>
        <end position="161"/>
    </location>
</feature>
<dbReference type="Proteomes" id="UP001597533">
    <property type="component" value="Unassembled WGS sequence"/>
</dbReference>
<keyword evidence="3 5" id="KW-1133">Transmembrane helix</keyword>
<evidence type="ECO:0000259" key="6">
    <source>
        <dbReference type="Pfam" id="PF00892"/>
    </source>
</evidence>
<feature type="transmembrane region" description="Helical" evidence="5">
    <location>
        <begin position="63"/>
        <end position="81"/>
    </location>
</feature>
<dbReference type="PANTHER" id="PTHR22911">
    <property type="entry name" value="ACYL-MALONYL CONDENSING ENZYME-RELATED"/>
    <property type="match status" value="1"/>
</dbReference>
<accession>A0ABW5WJW8</accession>
<reference evidence="8" key="1">
    <citation type="journal article" date="2019" name="Int. J. Syst. Evol. Microbiol.">
        <title>The Global Catalogue of Microorganisms (GCM) 10K type strain sequencing project: providing services to taxonomists for standard genome sequencing and annotation.</title>
        <authorList>
            <consortium name="The Broad Institute Genomics Platform"/>
            <consortium name="The Broad Institute Genome Sequencing Center for Infectious Disease"/>
            <person name="Wu L."/>
            <person name="Ma J."/>
        </authorList>
    </citation>
    <scope>NUCLEOTIDE SEQUENCE [LARGE SCALE GENOMIC DNA]</scope>
    <source>
        <strain evidence="8">KCTC 32141</strain>
    </source>
</reference>
<protein>
    <submittedName>
        <fullName evidence="7">DMT family transporter</fullName>
    </submittedName>
</protein>
<feature type="domain" description="EamA" evidence="6">
    <location>
        <begin position="4"/>
        <end position="132"/>
    </location>
</feature>
<dbReference type="Pfam" id="PF00892">
    <property type="entry name" value="EamA"/>
    <property type="match status" value="2"/>
</dbReference>
<sequence length="277" mass="31073">MLKKAIHFMILSAFAFALLNAFVKSLNHFSAYQIVFFRSIGSLAFTVPFLIRNNISMYGNKKKLLIIRGLVGVTSMTLFFYSLKYLNMGTAATVRYISPIFAAIFALIFLKERIKPLQWLFLLIAFSGVLILKGFDSQINTIGLIYAIASAIFSGLVYVTIRMIGKGDHPVVIVNYFMIIAAIVGGVLAIPNWITPVGYEWGLLLSLGVFGYFGQFYMTKAFQNIETNQAAPLKYIEVIFTLLIGVIWFNEIYTLWSVLGILLIVSGLILNVKTIRK</sequence>
<evidence type="ECO:0000256" key="5">
    <source>
        <dbReference type="SAM" id="Phobius"/>
    </source>
</evidence>
<feature type="transmembrane region" description="Helical" evidence="5">
    <location>
        <begin position="231"/>
        <end position="249"/>
    </location>
</feature>
<evidence type="ECO:0000256" key="1">
    <source>
        <dbReference type="ARBA" id="ARBA00004141"/>
    </source>
</evidence>
<evidence type="ECO:0000313" key="7">
    <source>
        <dbReference type="EMBL" id="MFD2822157.1"/>
    </source>
</evidence>
<feature type="transmembrane region" description="Helical" evidence="5">
    <location>
        <begin position="31"/>
        <end position="51"/>
    </location>
</feature>
<keyword evidence="8" id="KW-1185">Reference proteome</keyword>
<organism evidence="7 8">
    <name type="scientific">Lacinutrix iliipiscaria</name>
    <dbReference type="NCBI Taxonomy" id="1230532"/>
    <lineage>
        <taxon>Bacteria</taxon>
        <taxon>Pseudomonadati</taxon>
        <taxon>Bacteroidota</taxon>
        <taxon>Flavobacteriia</taxon>
        <taxon>Flavobacteriales</taxon>
        <taxon>Flavobacteriaceae</taxon>
        <taxon>Lacinutrix</taxon>
    </lineage>
</organism>
<evidence type="ECO:0000313" key="8">
    <source>
        <dbReference type="Proteomes" id="UP001597533"/>
    </source>
</evidence>
<evidence type="ECO:0000256" key="4">
    <source>
        <dbReference type="ARBA" id="ARBA00023136"/>
    </source>
</evidence>
<dbReference type="PANTHER" id="PTHR22911:SF6">
    <property type="entry name" value="SOLUTE CARRIER FAMILY 35 MEMBER G1"/>
    <property type="match status" value="1"/>
</dbReference>
<name>A0ABW5WJW8_9FLAO</name>
<dbReference type="InterPro" id="IPR037185">
    <property type="entry name" value="EmrE-like"/>
</dbReference>
<comment type="caution">
    <text evidence="7">The sequence shown here is derived from an EMBL/GenBank/DDBJ whole genome shotgun (WGS) entry which is preliminary data.</text>
</comment>
<comment type="subcellular location">
    <subcellularLocation>
        <location evidence="1">Membrane</location>
        <topology evidence="1">Multi-pass membrane protein</topology>
    </subcellularLocation>
</comment>
<feature type="transmembrane region" description="Helical" evidence="5">
    <location>
        <begin position="201"/>
        <end position="219"/>
    </location>
</feature>
<keyword evidence="4 5" id="KW-0472">Membrane</keyword>
<feature type="transmembrane region" description="Helical" evidence="5">
    <location>
        <begin position="93"/>
        <end position="110"/>
    </location>
</feature>
<proteinExistence type="predicted"/>
<feature type="transmembrane region" description="Helical" evidence="5">
    <location>
        <begin position="173"/>
        <end position="195"/>
    </location>
</feature>
<dbReference type="RefSeq" id="WP_379897599.1">
    <property type="nucleotide sequence ID" value="NZ_JBHUOV010000001.1"/>
</dbReference>
<feature type="domain" description="EamA" evidence="6">
    <location>
        <begin position="142"/>
        <end position="271"/>
    </location>
</feature>
<dbReference type="InterPro" id="IPR000620">
    <property type="entry name" value="EamA_dom"/>
</dbReference>